<name>A0A6P0B495_RHILE</name>
<evidence type="ECO:0000256" key="2">
    <source>
        <dbReference type="ARBA" id="ARBA00022490"/>
    </source>
</evidence>
<dbReference type="Pfam" id="PF13484">
    <property type="entry name" value="Fer4_16"/>
    <property type="match status" value="1"/>
</dbReference>
<dbReference type="PANTHER" id="PTHR30002:SF4">
    <property type="entry name" value="EPOXYQUEUOSINE REDUCTASE"/>
    <property type="match status" value="1"/>
</dbReference>
<keyword evidence="3" id="KW-0819">tRNA processing</keyword>
<dbReference type="InterPro" id="IPR013542">
    <property type="entry name" value="QueG_DUF1730"/>
</dbReference>
<keyword evidence="5" id="KW-0671">Queuosine biosynthesis</keyword>
<organism evidence="10 11">
    <name type="scientific">Rhizobium leguminosarum</name>
    <dbReference type="NCBI Taxonomy" id="384"/>
    <lineage>
        <taxon>Bacteria</taxon>
        <taxon>Pseudomonadati</taxon>
        <taxon>Pseudomonadota</taxon>
        <taxon>Alphaproteobacteria</taxon>
        <taxon>Hyphomicrobiales</taxon>
        <taxon>Rhizobiaceae</taxon>
        <taxon>Rhizobium/Agrobacterium group</taxon>
        <taxon>Rhizobium</taxon>
    </lineage>
</organism>
<dbReference type="NCBIfam" id="TIGR00276">
    <property type="entry name" value="tRNA epoxyqueuosine(34) reductase QueG"/>
    <property type="match status" value="1"/>
</dbReference>
<sequence>MPEPDNDDKERRRRDNLTEFVRAESAAKGFDLCRITRPDAIPEAKERLGQFIDAGRHGTMDWMAETRDRRGDPRTLWSEVRSVVVFGLNYAPEEDPRGILDKPDKAAISVYARNRDYHDVIKGRLKEITTRFAARAGADVKVFVDTAPVMEKPLAAAAGLGWQGKHTNLVSRTHGSWLFLGTMFTTADLVVDAPESDHCGSCRACLDICPTAAFPAPYQIDARRCISYLTIEHKGPIDADLRVLIGNRIYGCDDCLAACPWNKFASSASEMKLQAREDLKEPSIAFLLTLDDAAFRAFFSGSPVKRIGRDRFVRNVLIAAGNSGDKALIGQCRGLSDDPSPVVRGMAVWALSRLMEAGEFAAFAAQRADERDDDVLNEWRLAGVG</sequence>
<dbReference type="InterPro" id="IPR004453">
    <property type="entry name" value="QueG"/>
</dbReference>
<dbReference type="EMBL" id="WUEZ01000011">
    <property type="protein sequence ID" value="NEI34707.1"/>
    <property type="molecule type" value="Genomic_DNA"/>
</dbReference>
<evidence type="ECO:0000256" key="8">
    <source>
        <dbReference type="ARBA" id="ARBA00023014"/>
    </source>
</evidence>
<evidence type="ECO:0000256" key="1">
    <source>
        <dbReference type="ARBA" id="ARBA00022485"/>
    </source>
</evidence>
<evidence type="ECO:0000259" key="9">
    <source>
        <dbReference type="PROSITE" id="PS51379"/>
    </source>
</evidence>
<keyword evidence="7" id="KW-0408">Iron</keyword>
<dbReference type="GO" id="GO:0051539">
    <property type="term" value="F:4 iron, 4 sulfur cluster binding"/>
    <property type="evidence" value="ECO:0007669"/>
    <property type="project" value="UniProtKB-KW"/>
</dbReference>
<keyword evidence="6 10" id="KW-0560">Oxidoreductase</keyword>
<dbReference type="GO" id="GO:0052693">
    <property type="term" value="F:epoxyqueuosine reductase activity"/>
    <property type="evidence" value="ECO:0007669"/>
    <property type="project" value="UniProtKB-EC"/>
</dbReference>
<evidence type="ECO:0000256" key="5">
    <source>
        <dbReference type="ARBA" id="ARBA00022785"/>
    </source>
</evidence>
<accession>A0A6P0B495</accession>
<reference evidence="10 11" key="1">
    <citation type="submission" date="2019-12" db="EMBL/GenBank/DDBJ databases">
        <title>Rhizobium genotypes associated with high levels of biological nitrogen fixation by grain legumes in a temperate-maritime cropping system.</title>
        <authorList>
            <person name="Maluk M."/>
            <person name="Francesc Ferrando Molina F."/>
            <person name="Lopez Del Egido L."/>
            <person name="Lafos M."/>
            <person name="Langarica-Fuentes A."/>
            <person name="Gebre Yohannes G."/>
            <person name="Young M.W."/>
            <person name="Martin P."/>
            <person name="Gantlett R."/>
            <person name="Kenicer G."/>
            <person name="Hawes C."/>
            <person name="Begg G.S."/>
            <person name="Quilliam R.S."/>
            <person name="Squire G.R."/>
            <person name="Poole P.S."/>
            <person name="Young P.W."/>
            <person name="Iannetta P.M."/>
            <person name="James E.K."/>
        </authorList>
    </citation>
    <scope>NUCLEOTIDE SEQUENCE [LARGE SCALE GENOMIC DNA]</scope>
    <source>
        <strain evidence="10 11">JHI1096</strain>
    </source>
</reference>
<keyword evidence="4" id="KW-0479">Metal-binding</keyword>
<keyword evidence="2" id="KW-0963">Cytoplasm</keyword>
<proteinExistence type="predicted"/>
<dbReference type="InterPro" id="IPR017900">
    <property type="entry name" value="4Fe4S_Fe_S_CS"/>
</dbReference>
<keyword evidence="1" id="KW-0004">4Fe-4S</keyword>
<evidence type="ECO:0000256" key="3">
    <source>
        <dbReference type="ARBA" id="ARBA00022694"/>
    </source>
</evidence>
<gene>
    <name evidence="10" type="primary">queG</name>
    <name evidence="10" type="ORF">GR204_11960</name>
</gene>
<dbReference type="Gene3D" id="3.30.70.20">
    <property type="match status" value="1"/>
</dbReference>
<keyword evidence="8" id="KW-0411">Iron-sulfur</keyword>
<dbReference type="InterPro" id="IPR017896">
    <property type="entry name" value="4Fe4S_Fe-S-bd"/>
</dbReference>
<comment type="caution">
    <text evidence="10">The sequence shown here is derived from an EMBL/GenBank/DDBJ whole genome shotgun (WGS) entry which is preliminary data.</text>
</comment>
<dbReference type="EC" id="1.17.99.6" evidence="10"/>
<dbReference type="PANTHER" id="PTHR30002">
    <property type="entry name" value="EPOXYQUEUOSINE REDUCTASE"/>
    <property type="match status" value="1"/>
</dbReference>
<dbReference type="PROSITE" id="PS51379">
    <property type="entry name" value="4FE4S_FER_2"/>
    <property type="match status" value="1"/>
</dbReference>
<dbReference type="AlphaFoldDB" id="A0A6P0B495"/>
<dbReference type="Proteomes" id="UP000471560">
    <property type="component" value="Unassembled WGS sequence"/>
</dbReference>
<evidence type="ECO:0000256" key="4">
    <source>
        <dbReference type="ARBA" id="ARBA00022723"/>
    </source>
</evidence>
<dbReference type="PROSITE" id="PS00198">
    <property type="entry name" value="4FE4S_FER_1"/>
    <property type="match status" value="1"/>
</dbReference>
<evidence type="ECO:0000256" key="6">
    <source>
        <dbReference type="ARBA" id="ARBA00023002"/>
    </source>
</evidence>
<dbReference type="GO" id="GO:0046872">
    <property type="term" value="F:metal ion binding"/>
    <property type="evidence" value="ECO:0007669"/>
    <property type="project" value="UniProtKB-KW"/>
</dbReference>
<evidence type="ECO:0000256" key="7">
    <source>
        <dbReference type="ARBA" id="ARBA00023004"/>
    </source>
</evidence>
<evidence type="ECO:0000313" key="10">
    <source>
        <dbReference type="EMBL" id="NEI34707.1"/>
    </source>
</evidence>
<protein>
    <submittedName>
        <fullName evidence="10">tRNA epoxyqueuosine(34) reductase QueG</fullName>
        <ecNumber evidence="10">1.17.99.6</ecNumber>
    </submittedName>
</protein>
<dbReference type="Pfam" id="PF08331">
    <property type="entry name" value="QueG_DUF1730"/>
    <property type="match status" value="1"/>
</dbReference>
<dbReference type="GO" id="GO:0008616">
    <property type="term" value="P:tRNA queuosine(34) biosynthetic process"/>
    <property type="evidence" value="ECO:0007669"/>
    <property type="project" value="UniProtKB-KW"/>
</dbReference>
<feature type="domain" description="4Fe-4S ferredoxin-type" evidence="9">
    <location>
        <begin position="187"/>
        <end position="219"/>
    </location>
</feature>
<evidence type="ECO:0000313" key="11">
    <source>
        <dbReference type="Proteomes" id="UP000471560"/>
    </source>
</evidence>
<dbReference type="RefSeq" id="WP_164576624.1">
    <property type="nucleotide sequence ID" value="NZ_JAAXDH010000010.1"/>
</dbReference>
<dbReference type="SUPFAM" id="SSF46548">
    <property type="entry name" value="alpha-helical ferredoxin"/>
    <property type="match status" value="1"/>
</dbReference>